<reference evidence="2" key="1">
    <citation type="submission" date="2023-10" db="EMBL/GenBank/DDBJ databases">
        <authorList>
            <person name="Chen Y."/>
            <person name="Shah S."/>
            <person name="Dougan E. K."/>
            <person name="Thang M."/>
            <person name="Chan C."/>
        </authorList>
    </citation>
    <scope>NUCLEOTIDE SEQUENCE [LARGE SCALE GENOMIC DNA]</scope>
</reference>
<dbReference type="Proteomes" id="UP001189429">
    <property type="component" value="Unassembled WGS sequence"/>
</dbReference>
<accession>A0ABN9WKY6</accession>
<organism evidence="2 3">
    <name type="scientific">Prorocentrum cordatum</name>
    <dbReference type="NCBI Taxonomy" id="2364126"/>
    <lineage>
        <taxon>Eukaryota</taxon>
        <taxon>Sar</taxon>
        <taxon>Alveolata</taxon>
        <taxon>Dinophyceae</taxon>
        <taxon>Prorocentrales</taxon>
        <taxon>Prorocentraceae</taxon>
        <taxon>Prorocentrum</taxon>
    </lineage>
</organism>
<feature type="region of interest" description="Disordered" evidence="1">
    <location>
        <begin position="76"/>
        <end position="114"/>
    </location>
</feature>
<comment type="caution">
    <text evidence="2">The sequence shown here is derived from an EMBL/GenBank/DDBJ whole genome shotgun (WGS) entry which is preliminary data.</text>
</comment>
<keyword evidence="3" id="KW-1185">Reference proteome</keyword>
<feature type="region of interest" description="Disordered" evidence="1">
    <location>
        <begin position="1"/>
        <end position="31"/>
    </location>
</feature>
<feature type="compositionally biased region" description="Basic and acidic residues" evidence="1">
    <location>
        <begin position="101"/>
        <end position="114"/>
    </location>
</feature>
<evidence type="ECO:0000313" key="2">
    <source>
        <dbReference type="EMBL" id="CAK0885834.1"/>
    </source>
</evidence>
<protein>
    <submittedName>
        <fullName evidence="2">Uncharacterized protein</fullName>
    </submittedName>
</protein>
<name>A0ABN9WKY6_9DINO</name>
<feature type="compositionally biased region" description="Acidic residues" evidence="1">
    <location>
        <begin position="85"/>
        <end position="99"/>
    </location>
</feature>
<gene>
    <name evidence="2" type="ORF">PCOR1329_LOCUS67329</name>
</gene>
<proteinExistence type="predicted"/>
<sequence>MAPPVAQAKPKEKPKERAPGAKAEPEAPKPVIGIGATVVGLKGEVWGKVERDGGTAWFLESGRMVKKETVGKRWKWQVPKPAAADGDDPDSDDDEDFVELADSKTKERTTPATR</sequence>
<evidence type="ECO:0000313" key="3">
    <source>
        <dbReference type="Proteomes" id="UP001189429"/>
    </source>
</evidence>
<evidence type="ECO:0000256" key="1">
    <source>
        <dbReference type="SAM" id="MobiDB-lite"/>
    </source>
</evidence>
<feature type="compositionally biased region" description="Basic and acidic residues" evidence="1">
    <location>
        <begin position="9"/>
        <end position="27"/>
    </location>
</feature>
<dbReference type="EMBL" id="CAUYUJ010018722">
    <property type="protein sequence ID" value="CAK0885834.1"/>
    <property type="molecule type" value="Genomic_DNA"/>
</dbReference>